<feature type="non-terminal residue" evidence="1">
    <location>
        <position position="1"/>
    </location>
</feature>
<sequence>IVQHPNSTLANIRSLRSEDVLVLFTPVVPPPPGGDATVRMDPFEPLGHALSRHHKRIRHVPYVPSVGMTETHLAFLQHGQYAGAVVVVVCDHPSATSVKGNGYDYQRAFAQAILDQISSNQSIPDIPAFLVLI</sequence>
<dbReference type="AlphaFoldDB" id="A0A8E2EN35"/>
<dbReference type="EMBL" id="KV751073">
    <property type="protein sequence ID" value="OCL01762.1"/>
    <property type="molecule type" value="Genomic_DNA"/>
</dbReference>
<evidence type="ECO:0000313" key="2">
    <source>
        <dbReference type="Proteomes" id="UP000250140"/>
    </source>
</evidence>
<accession>A0A8E2EN35</accession>
<dbReference type="OrthoDB" id="47059at2759"/>
<protein>
    <submittedName>
        <fullName evidence="1">Uncharacterized protein</fullName>
    </submittedName>
</protein>
<keyword evidence="2" id="KW-1185">Reference proteome</keyword>
<organism evidence="1 2">
    <name type="scientific">Glonium stellatum</name>
    <dbReference type="NCBI Taxonomy" id="574774"/>
    <lineage>
        <taxon>Eukaryota</taxon>
        <taxon>Fungi</taxon>
        <taxon>Dikarya</taxon>
        <taxon>Ascomycota</taxon>
        <taxon>Pezizomycotina</taxon>
        <taxon>Dothideomycetes</taxon>
        <taxon>Pleosporomycetidae</taxon>
        <taxon>Gloniales</taxon>
        <taxon>Gloniaceae</taxon>
        <taxon>Glonium</taxon>
    </lineage>
</organism>
<name>A0A8E2EN35_9PEZI</name>
<reference evidence="1 2" key="1">
    <citation type="journal article" date="2016" name="Nat. Commun.">
        <title>Ectomycorrhizal ecology is imprinted in the genome of the dominant symbiotic fungus Cenococcum geophilum.</title>
        <authorList>
            <consortium name="DOE Joint Genome Institute"/>
            <person name="Peter M."/>
            <person name="Kohler A."/>
            <person name="Ohm R.A."/>
            <person name="Kuo A."/>
            <person name="Krutzmann J."/>
            <person name="Morin E."/>
            <person name="Arend M."/>
            <person name="Barry K.W."/>
            <person name="Binder M."/>
            <person name="Choi C."/>
            <person name="Clum A."/>
            <person name="Copeland A."/>
            <person name="Grisel N."/>
            <person name="Haridas S."/>
            <person name="Kipfer T."/>
            <person name="LaButti K."/>
            <person name="Lindquist E."/>
            <person name="Lipzen A."/>
            <person name="Maire R."/>
            <person name="Meier B."/>
            <person name="Mihaltcheva S."/>
            <person name="Molinier V."/>
            <person name="Murat C."/>
            <person name="Poggeler S."/>
            <person name="Quandt C.A."/>
            <person name="Sperisen C."/>
            <person name="Tritt A."/>
            <person name="Tisserant E."/>
            <person name="Crous P.W."/>
            <person name="Henrissat B."/>
            <person name="Nehls U."/>
            <person name="Egli S."/>
            <person name="Spatafora J.W."/>
            <person name="Grigoriev I.V."/>
            <person name="Martin F.M."/>
        </authorList>
    </citation>
    <scope>NUCLEOTIDE SEQUENCE [LARGE SCALE GENOMIC DNA]</scope>
    <source>
        <strain evidence="1 2">CBS 207.34</strain>
    </source>
</reference>
<evidence type="ECO:0000313" key="1">
    <source>
        <dbReference type="EMBL" id="OCL01762.1"/>
    </source>
</evidence>
<gene>
    <name evidence="1" type="ORF">AOQ84DRAFT_246390</name>
</gene>
<proteinExistence type="predicted"/>
<feature type="non-terminal residue" evidence="1">
    <location>
        <position position="133"/>
    </location>
</feature>
<dbReference type="Proteomes" id="UP000250140">
    <property type="component" value="Unassembled WGS sequence"/>
</dbReference>